<dbReference type="GO" id="GO:0016491">
    <property type="term" value="F:oxidoreductase activity"/>
    <property type="evidence" value="ECO:0007669"/>
    <property type="project" value="UniProtKB-KW"/>
</dbReference>
<dbReference type="EMBL" id="CM029051">
    <property type="protein sequence ID" value="KAG2563896.1"/>
    <property type="molecule type" value="Genomic_DNA"/>
</dbReference>
<organism evidence="3 4">
    <name type="scientific">Panicum virgatum</name>
    <name type="common">Blackwell switchgrass</name>
    <dbReference type="NCBI Taxonomy" id="38727"/>
    <lineage>
        <taxon>Eukaryota</taxon>
        <taxon>Viridiplantae</taxon>
        <taxon>Streptophyta</taxon>
        <taxon>Embryophyta</taxon>
        <taxon>Tracheophyta</taxon>
        <taxon>Spermatophyta</taxon>
        <taxon>Magnoliopsida</taxon>
        <taxon>Liliopsida</taxon>
        <taxon>Poales</taxon>
        <taxon>Poaceae</taxon>
        <taxon>PACMAD clade</taxon>
        <taxon>Panicoideae</taxon>
        <taxon>Panicodae</taxon>
        <taxon>Paniceae</taxon>
        <taxon>Panicinae</taxon>
        <taxon>Panicum</taxon>
        <taxon>Panicum sect. Hiantes</taxon>
    </lineage>
</organism>
<evidence type="ECO:0000256" key="1">
    <source>
        <dbReference type="ARBA" id="ARBA00022857"/>
    </source>
</evidence>
<sequence>MSATAGGGERWSLAGATALVTGGSKGIGHAIVEELAWFGARVHTCSRNAAELEECRRRWVEKGLQVTVSVCRGGARGMPLYA</sequence>
<evidence type="ECO:0000256" key="2">
    <source>
        <dbReference type="ARBA" id="ARBA00023002"/>
    </source>
</evidence>
<gene>
    <name evidence="3" type="ORF">PVAP13_8KG372206</name>
</gene>
<dbReference type="InterPro" id="IPR002347">
    <property type="entry name" value="SDR_fam"/>
</dbReference>
<accession>A0A8T0PYA5</accession>
<dbReference type="InterPro" id="IPR045000">
    <property type="entry name" value="TR"/>
</dbReference>
<comment type="caution">
    <text evidence="3">The sequence shown here is derived from an EMBL/GenBank/DDBJ whole genome shotgun (WGS) entry which is preliminary data.</text>
</comment>
<dbReference type="PANTHER" id="PTHR42898">
    <property type="entry name" value="TROPINONE REDUCTASE"/>
    <property type="match status" value="1"/>
</dbReference>
<keyword evidence="4" id="KW-1185">Reference proteome</keyword>
<dbReference type="AlphaFoldDB" id="A0A8T0PYA5"/>
<dbReference type="Gene3D" id="3.40.50.720">
    <property type="entry name" value="NAD(P)-binding Rossmann-like Domain"/>
    <property type="match status" value="1"/>
</dbReference>
<dbReference type="PANTHER" id="PTHR42898:SF39">
    <property type="entry name" value="OS11G0438700 PROTEIN"/>
    <property type="match status" value="1"/>
</dbReference>
<keyword evidence="1" id="KW-0521">NADP</keyword>
<dbReference type="SUPFAM" id="SSF51735">
    <property type="entry name" value="NAD(P)-binding Rossmann-fold domains"/>
    <property type="match status" value="1"/>
</dbReference>
<name>A0A8T0PYA5_PANVG</name>
<evidence type="ECO:0000313" key="3">
    <source>
        <dbReference type="EMBL" id="KAG2563896.1"/>
    </source>
</evidence>
<reference evidence="3" key="1">
    <citation type="submission" date="2020-05" db="EMBL/GenBank/DDBJ databases">
        <title>WGS assembly of Panicum virgatum.</title>
        <authorList>
            <person name="Lovell J.T."/>
            <person name="Jenkins J."/>
            <person name="Shu S."/>
            <person name="Juenger T.E."/>
            <person name="Schmutz J."/>
        </authorList>
    </citation>
    <scope>NUCLEOTIDE SEQUENCE</scope>
    <source>
        <strain evidence="3">AP13</strain>
    </source>
</reference>
<dbReference type="Proteomes" id="UP000823388">
    <property type="component" value="Chromosome 8K"/>
</dbReference>
<keyword evidence="2" id="KW-0560">Oxidoreductase</keyword>
<proteinExistence type="predicted"/>
<dbReference type="InterPro" id="IPR036291">
    <property type="entry name" value="NAD(P)-bd_dom_sf"/>
</dbReference>
<protein>
    <submittedName>
        <fullName evidence="3">Uncharacterized protein</fullName>
    </submittedName>
</protein>
<evidence type="ECO:0000313" key="4">
    <source>
        <dbReference type="Proteomes" id="UP000823388"/>
    </source>
</evidence>
<dbReference type="Pfam" id="PF00106">
    <property type="entry name" value="adh_short"/>
    <property type="match status" value="1"/>
</dbReference>